<gene>
    <name evidence="1" type="ORF">VNO77_22891</name>
</gene>
<dbReference type="AlphaFoldDB" id="A0AAN9L4C9"/>
<dbReference type="EMBL" id="JAYMYQ010000005">
    <property type="protein sequence ID" value="KAK7328771.1"/>
    <property type="molecule type" value="Genomic_DNA"/>
</dbReference>
<accession>A0AAN9L4C9</accession>
<organism evidence="1 2">
    <name type="scientific">Canavalia gladiata</name>
    <name type="common">Sword bean</name>
    <name type="synonym">Dolichos gladiatus</name>
    <dbReference type="NCBI Taxonomy" id="3824"/>
    <lineage>
        <taxon>Eukaryota</taxon>
        <taxon>Viridiplantae</taxon>
        <taxon>Streptophyta</taxon>
        <taxon>Embryophyta</taxon>
        <taxon>Tracheophyta</taxon>
        <taxon>Spermatophyta</taxon>
        <taxon>Magnoliopsida</taxon>
        <taxon>eudicotyledons</taxon>
        <taxon>Gunneridae</taxon>
        <taxon>Pentapetalae</taxon>
        <taxon>rosids</taxon>
        <taxon>fabids</taxon>
        <taxon>Fabales</taxon>
        <taxon>Fabaceae</taxon>
        <taxon>Papilionoideae</taxon>
        <taxon>50 kb inversion clade</taxon>
        <taxon>NPAAA clade</taxon>
        <taxon>indigoferoid/millettioid clade</taxon>
        <taxon>Phaseoleae</taxon>
        <taxon>Canavalia</taxon>
    </lineage>
</organism>
<comment type="caution">
    <text evidence="1">The sequence shown here is derived from an EMBL/GenBank/DDBJ whole genome shotgun (WGS) entry which is preliminary data.</text>
</comment>
<evidence type="ECO:0000313" key="2">
    <source>
        <dbReference type="Proteomes" id="UP001367508"/>
    </source>
</evidence>
<keyword evidence="2" id="KW-1185">Reference proteome</keyword>
<proteinExistence type="predicted"/>
<reference evidence="1 2" key="1">
    <citation type="submission" date="2024-01" db="EMBL/GenBank/DDBJ databases">
        <title>The genomes of 5 underutilized Papilionoideae crops provide insights into root nodulation and disease resistanc.</title>
        <authorList>
            <person name="Jiang F."/>
        </authorList>
    </citation>
    <scope>NUCLEOTIDE SEQUENCE [LARGE SCALE GENOMIC DNA]</scope>
    <source>
        <strain evidence="1">LVBAO_FW01</strain>
        <tissue evidence="1">Leaves</tissue>
    </source>
</reference>
<sequence>MFKQPYSEFEAISRVASSLEYGSLTTRCRGKRSTGDSCHPGNLMGMNGHANFDLATNAYLFRSLKDLAVPIENKDYSERYRMVDPNSCLCPLRVPNTMQPHARQVKFP</sequence>
<protein>
    <submittedName>
        <fullName evidence="1">Uncharacterized protein</fullName>
    </submittedName>
</protein>
<dbReference type="Proteomes" id="UP001367508">
    <property type="component" value="Unassembled WGS sequence"/>
</dbReference>
<evidence type="ECO:0000313" key="1">
    <source>
        <dbReference type="EMBL" id="KAK7328771.1"/>
    </source>
</evidence>
<name>A0AAN9L4C9_CANGL</name>